<reference evidence="2 3" key="1">
    <citation type="submission" date="2024-01" db="EMBL/GenBank/DDBJ databases">
        <title>A draft genome for the cacao thread blight pathogen Marasmiellus scandens.</title>
        <authorList>
            <person name="Baruah I.K."/>
            <person name="Leung J."/>
            <person name="Bukari Y."/>
            <person name="Amoako-Attah I."/>
            <person name="Meinhardt L.W."/>
            <person name="Bailey B.A."/>
            <person name="Cohen S.P."/>
        </authorList>
    </citation>
    <scope>NUCLEOTIDE SEQUENCE [LARGE SCALE GENOMIC DNA]</scope>
    <source>
        <strain evidence="2 3">GH-19</strain>
    </source>
</reference>
<keyword evidence="1" id="KW-0472">Membrane</keyword>
<gene>
    <name evidence="2" type="ORF">VKT23_004568</name>
</gene>
<comment type="caution">
    <text evidence="2">The sequence shown here is derived from an EMBL/GenBank/DDBJ whole genome shotgun (WGS) entry which is preliminary data.</text>
</comment>
<name>A0ABR1JVD4_9AGAR</name>
<sequence length="89" mass="9834">MVLPDKPGAEDVLPSLDKDKSVSDIEIQEKASIEFQDSDADLEFTKIPKLVRDTVSFDDDPTENTITFRVIVLTTLFVCLGAFVGQLAM</sequence>
<evidence type="ECO:0000256" key="1">
    <source>
        <dbReference type="SAM" id="Phobius"/>
    </source>
</evidence>
<evidence type="ECO:0000313" key="2">
    <source>
        <dbReference type="EMBL" id="KAK7467514.1"/>
    </source>
</evidence>
<evidence type="ECO:0000313" key="3">
    <source>
        <dbReference type="Proteomes" id="UP001498398"/>
    </source>
</evidence>
<keyword evidence="3" id="KW-1185">Reference proteome</keyword>
<feature type="transmembrane region" description="Helical" evidence="1">
    <location>
        <begin position="66"/>
        <end position="88"/>
    </location>
</feature>
<keyword evidence="1" id="KW-1133">Transmembrane helix</keyword>
<accession>A0ABR1JVD4</accession>
<organism evidence="2 3">
    <name type="scientific">Marasmiellus scandens</name>
    <dbReference type="NCBI Taxonomy" id="2682957"/>
    <lineage>
        <taxon>Eukaryota</taxon>
        <taxon>Fungi</taxon>
        <taxon>Dikarya</taxon>
        <taxon>Basidiomycota</taxon>
        <taxon>Agaricomycotina</taxon>
        <taxon>Agaricomycetes</taxon>
        <taxon>Agaricomycetidae</taxon>
        <taxon>Agaricales</taxon>
        <taxon>Marasmiineae</taxon>
        <taxon>Omphalotaceae</taxon>
        <taxon>Marasmiellus</taxon>
    </lineage>
</organism>
<protein>
    <submittedName>
        <fullName evidence="2">Uncharacterized protein</fullName>
    </submittedName>
</protein>
<dbReference type="Proteomes" id="UP001498398">
    <property type="component" value="Unassembled WGS sequence"/>
</dbReference>
<proteinExistence type="predicted"/>
<dbReference type="EMBL" id="JBANRG010000004">
    <property type="protein sequence ID" value="KAK7467514.1"/>
    <property type="molecule type" value="Genomic_DNA"/>
</dbReference>
<keyword evidence="1" id="KW-0812">Transmembrane</keyword>